<accession>A0A8D8B1A6</accession>
<dbReference type="PANTHER" id="PTHR47027">
    <property type="entry name" value="REVERSE TRANSCRIPTASE DOMAIN-CONTAINING PROTEIN"/>
    <property type="match status" value="1"/>
</dbReference>
<organism evidence="2">
    <name type="scientific">Culex pipiens</name>
    <name type="common">House mosquito</name>
    <dbReference type="NCBI Taxonomy" id="7175"/>
    <lineage>
        <taxon>Eukaryota</taxon>
        <taxon>Metazoa</taxon>
        <taxon>Ecdysozoa</taxon>
        <taxon>Arthropoda</taxon>
        <taxon>Hexapoda</taxon>
        <taxon>Insecta</taxon>
        <taxon>Pterygota</taxon>
        <taxon>Neoptera</taxon>
        <taxon>Endopterygota</taxon>
        <taxon>Diptera</taxon>
        <taxon>Nematocera</taxon>
        <taxon>Culicoidea</taxon>
        <taxon>Culicidae</taxon>
        <taxon>Culicinae</taxon>
        <taxon>Culicini</taxon>
        <taxon>Culex</taxon>
        <taxon>Culex</taxon>
    </lineage>
</organism>
<dbReference type="PANTHER" id="PTHR47027:SF20">
    <property type="entry name" value="REVERSE TRANSCRIPTASE-LIKE PROTEIN WITH RNA-DIRECTED DNA POLYMERASE DOMAIN"/>
    <property type="match status" value="1"/>
</dbReference>
<name>A0A8D8B1A6_CULPI</name>
<sequence length="108" mass="12969">MPTTWTLLTERSRWWFQRRLCIALKVLCKAILCRIKSKIDESLRRQRTGFRSDRSCVDHIVTLRELPRISKSFHLVFVDYEKAFDRLNRGNLWNPLGRKGVPEKIIKR</sequence>
<evidence type="ECO:0000313" key="2">
    <source>
        <dbReference type="EMBL" id="CAG6467416.1"/>
    </source>
</evidence>
<dbReference type="Pfam" id="PF00078">
    <property type="entry name" value="RVT_1"/>
    <property type="match status" value="1"/>
</dbReference>
<dbReference type="InterPro" id="IPR000477">
    <property type="entry name" value="RT_dom"/>
</dbReference>
<dbReference type="AlphaFoldDB" id="A0A8D8B1A6"/>
<evidence type="ECO:0000259" key="1">
    <source>
        <dbReference type="Pfam" id="PF00078"/>
    </source>
</evidence>
<feature type="domain" description="Reverse transcriptase" evidence="1">
    <location>
        <begin position="19"/>
        <end position="107"/>
    </location>
</feature>
<dbReference type="EMBL" id="HBUE01058430">
    <property type="protein sequence ID" value="CAG6467416.1"/>
    <property type="molecule type" value="Transcribed_RNA"/>
</dbReference>
<protein>
    <submittedName>
        <fullName evidence="2">(northern house mosquito) hypothetical protein</fullName>
    </submittedName>
</protein>
<proteinExistence type="predicted"/>
<reference evidence="2" key="1">
    <citation type="submission" date="2021-05" db="EMBL/GenBank/DDBJ databases">
        <authorList>
            <person name="Alioto T."/>
            <person name="Alioto T."/>
            <person name="Gomez Garrido J."/>
        </authorList>
    </citation>
    <scope>NUCLEOTIDE SEQUENCE</scope>
</reference>